<sequence>MTRHAKGLLLTAIGGVALSFDIPMIKLGGGDAWSAMAVRAGSAFIAALLIKQIAQWLTGRTITLLPGRIGVVIAALYGLTVVAFVIAVKNTSAANVAFIIAFTPAFTAMTAWTFLGERPSRATLLTIAVMVLAVGIIVSDGLQAGSLFGDACAMAAALLIAAVITLSRAAKADVGFAPMIGGIVPTVLGLAVLGWLGEPVRVDNAAWHVFNGMVLLPIAYWCLATGPRYISAPEVSMFYLLETVLAPVWRRARPC</sequence>
<protein>
    <recommendedName>
        <fullName evidence="7">EamA domain-containing protein</fullName>
    </recommendedName>
</protein>
<dbReference type="GO" id="GO:0005886">
    <property type="term" value="C:plasma membrane"/>
    <property type="evidence" value="ECO:0007669"/>
    <property type="project" value="UniProtKB-SubCell"/>
</dbReference>
<keyword evidence="3 6" id="KW-0812">Transmembrane</keyword>
<gene>
    <name evidence="8" type="ORF">EVOR1521_LOCUS16947</name>
</gene>
<reference evidence="8" key="1">
    <citation type="submission" date="2023-08" db="EMBL/GenBank/DDBJ databases">
        <authorList>
            <person name="Chen Y."/>
            <person name="Shah S."/>
            <person name="Dougan E. K."/>
            <person name="Thang M."/>
            <person name="Chan C."/>
        </authorList>
    </citation>
    <scope>NUCLEOTIDE SEQUENCE</scope>
</reference>
<evidence type="ECO:0000256" key="3">
    <source>
        <dbReference type="ARBA" id="ARBA00022692"/>
    </source>
</evidence>
<feature type="domain" description="EamA" evidence="7">
    <location>
        <begin position="6"/>
        <end position="138"/>
    </location>
</feature>
<feature type="transmembrane region" description="Helical" evidence="6">
    <location>
        <begin position="94"/>
        <end position="115"/>
    </location>
</feature>
<keyword evidence="2" id="KW-1003">Cell membrane</keyword>
<keyword evidence="9" id="KW-1185">Reference proteome</keyword>
<dbReference type="InterPro" id="IPR037185">
    <property type="entry name" value="EmrE-like"/>
</dbReference>
<evidence type="ECO:0000313" key="8">
    <source>
        <dbReference type="EMBL" id="CAJ1391683.1"/>
    </source>
</evidence>
<feature type="transmembrane region" description="Helical" evidence="6">
    <location>
        <begin position="69"/>
        <end position="88"/>
    </location>
</feature>
<evidence type="ECO:0000256" key="6">
    <source>
        <dbReference type="SAM" id="Phobius"/>
    </source>
</evidence>
<evidence type="ECO:0000259" key="7">
    <source>
        <dbReference type="Pfam" id="PF00892"/>
    </source>
</evidence>
<proteinExistence type="predicted"/>
<organism evidence="8 9">
    <name type="scientific">Effrenium voratum</name>
    <dbReference type="NCBI Taxonomy" id="2562239"/>
    <lineage>
        <taxon>Eukaryota</taxon>
        <taxon>Sar</taxon>
        <taxon>Alveolata</taxon>
        <taxon>Dinophyceae</taxon>
        <taxon>Suessiales</taxon>
        <taxon>Symbiodiniaceae</taxon>
        <taxon>Effrenium</taxon>
    </lineage>
</organism>
<evidence type="ECO:0000313" key="9">
    <source>
        <dbReference type="Proteomes" id="UP001178507"/>
    </source>
</evidence>
<feature type="transmembrane region" description="Helical" evidence="6">
    <location>
        <begin position="35"/>
        <end position="57"/>
    </location>
</feature>
<feature type="transmembrane region" description="Helical" evidence="6">
    <location>
        <begin position="205"/>
        <end position="223"/>
    </location>
</feature>
<evidence type="ECO:0000256" key="5">
    <source>
        <dbReference type="ARBA" id="ARBA00023136"/>
    </source>
</evidence>
<dbReference type="InterPro" id="IPR051258">
    <property type="entry name" value="Diverse_Substrate_Transporter"/>
</dbReference>
<keyword evidence="4 6" id="KW-1133">Transmembrane helix</keyword>
<keyword evidence="5 6" id="KW-0472">Membrane</keyword>
<evidence type="ECO:0000256" key="4">
    <source>
        <dbReference type="ARBA" id="ARBA00022989"/>
    </source>
</evidence>
<dbReference type="PANTHER" id="PTHR42920">
    <property type="entry name" value="OS03G0707200 PROTEIN-RELATED"/>
    <property type="match status" value="1"/>
</dbReference>
<dbReference type="SUPFAM" id="SSF103481">
    <property type="entry name" value="Multidrug resistance efflux transporter EmrE"/>
    <property type="match status" value="1"/>
</dbReference>
<dbReference type="Proteomes" id="UP001178507">
    <property type="component" value="Unassembled WGS sequence"/>
</dbReference>
<feature type="transmembrane region" description="Helical" evidence="6">
    <location>
        <begin position="145"/>
        <end position="167"/>
    </location>
</feature>
<dbReference type="PANTHER" id="PTHR42920:SF5">
    <property type="entry name" value="EAMA DOMAIN-CONTAINING PROTEIN"/>
    <property type="match status" value="1"/>
</dbReference>
<evidence type="ECO:0000256" key="2">
    <source>
        <dbReference type="ARBA" id="ARBA00022475"/>
    </source>
</evidence>
<accession>A0AA36IQI1</accession>
<dbReference type="Pfam" id="PF00892">
    <property type="entry name" value="EamA"/>
    <property type="match status" value="1"/>
</dbReference>
<dbReference type="InterPro" id="IPR000620">
    <property type="entry name" value="EamA_dom"/>
</dbReference>
<feature type="transmembrane region" description="Helical" evidence="6">
    <location>
        <begin position="174"/>
        <end position="193"/>
    </location>
</feature>
<name>A0AA36IQI1_9DINO</name>
<comment type="caution">
    <text evidence="8">The sequence shown here is derived from an EMBL/GenBank/DDBJ whole genome shotgun (WGS) entry which is preliminary data.</text>
</comment>
<evidence type="ECO:0000256" key="1">
    <source>
        <dbReference type="ARBA" id="ARBA00004651"/>
    </source>
</evidence>
<dbReference type="AlphaFoldDB" id="A0AA36IQI1"/>
<feature type="transmembrane region" description="Helical" evidence="6">
    <location>
        <begin position="122"/>
        <end position="139"/>
    </location>
</feature>
<dbReference type="EMBL" id="CAUJNA010002223">
    <property type="protein sequence ID" value="CAJ1391683.1"/>
    <property type="molecule type" value="Genomic_DNA"/>
</dbReference>
<comment type="subcellular location">
    <subcellularLocation>
        <location evidence="1">Cell membrane</location>
        <topology evidence="1">Multi-pass membrane protein</topology>
    </subcellularLocation>
</comment>